<name>A0ABC8CKS6_CORST</name>
<protein>
    <submittedName>
        <fullName evidence="6">ABC transporter ATP-binding protein</fullName>
    </submittedName>
</protein>
<proteinExistence type="inferred from homology"/>
<dbReference type="Pfam" id="PF00005">
    <property type="entry name" value="ABC_tran"/>
    <property type="match status" value="1"/>
</dbReference>
<feature type="domain" description="ABC transporter" evidence="5">
    <location>
        <begin position="5"/>
        <end position="232"/>
    </location>
</feature>
<gene>
    <name evidence="6" type="ORF">A9D01_08055</name>
</gene>
<dbReference type="InterPro" id="IPR027417">
    <property type="entry name" value="P-loop_NTPase"/>
</dbReference>
<dbReference type="InterPro" id="IPR017911">
    <property type="entry name" value="MacB-like_ATP-bd"/>
</dbReference>
<evidence type="ECO:0000256" key="3">
    <source>
        <dbReference type="ARBA" id="ARBA00022741"/>
    </source>
</evidence>
<sequence length="233" mass="24861">MTQTLSLHDITKDFGGAPVLAGISLNIQPGELVAVMGPSGSGKSTLLHCMSGVLRPSDGTVSFGDTQLSALGDSARSRLRLENFGFVFQDGQLLPELSNMDNVALPALLCGARRSVARKKAMRLLDQLGLGELAERRPAEVSGGQAQRVAIARALAANPAIVFADEPTGALDQSTGHEVMQLLTTVVRQSGASMVMVTHDPKVADWMERRVEIRDGIIHDDRRLNAEARGGQR</sequence>
<keyword evidence="4 6" id="KW-0067">ATP-binding</keyword>
<dbReference type="GO" id="GO:0005524">
    <property type="term" value="F:ATP binding"/>
    <property type="evidence" value="ECO:0007669"/>
    <property type="project" value="UniProtKB-KW"/>
</dbReference>
<dbReference type="FunFam" id="3.40.50.300:FF:000032">
    <property type="entry name" value="Export ABC transporter ATP-binding protein"/>
    <property type="match status" value="1"/>
</dbReference>
<evidence type="ECO:0000313" key="7">
    <source>
        <dbReference type="Proteomes" id="UP000231994"/>
    </source>
</evidence>
<dbReference type="GO" id="GO:0098796">
    <property type="term" value="C:membrane protein complex"/>
    <property type="evidence" value="ECO:0007669"/>
    <property type="project" value="UniProtKB-ARBA"/>
</dbReference>
<keyword evidence="3" id="KW-0547">Nucleotide-binding</keyword>
<evidence type="ECO:0000259" key="5">
    <source>
        <dbReference type="PROSITE" id="PS50893"/>
    </source>
</evidence>
<dbReference type="InterPro" id="IPR003593">
    <property type="entry name" value="AAA+_ATPase"/>
</dbReference>
<dbReference type="CDD" id="cd03255">
    <property type="entry name" value="ABC_MJ0796_LolCDE_FtsE"/>
    <property type="match status" value="1"/>
</dbReference>
<dbReference type="SMART" id="SM00382">
    <property type="entry name" value="AAA"/>
    <property type="match status" value="1"/>
</dbReference>
<dbReference type="InterPro" id="IPR017871">
    <property type="entry name" value="ABC_transporter-like_CS"/>
</dbReference>
<dbReference type="GO" id="GO:0022857">
    <property type="term" value="F:transmembrane transporter activity"/>
    <property type="evidence" value="ECO:0007669"/>
    <property type="project" value="UniProtKB-ARBA"/>
</dbReference>
<dbReference type="RefSeq" id="WP_049063850.1">
    <property type="nucleotide sequence ID" value="NZ_CAACYF010000003.1"/>
</dbReference>
<dbReference type="Gene3D" id="3.40.50.300">
    <property type="entry name" value="P-loop containing nucleotide triphosphate hydrolases"/>
    <property type="match status" value="1"/>
</dbReference>
<evidence type="ECO:0000256" key="1">
    <source>
        <dbReference type="ARBA" id="ARBA00005417"/>
    </source>
</evidence>
<dbReference type="AlphaFoldDB" id="A0ABC8CKS6"/>
<dbReference type="PROSITE" id="PS00211">
    <property type="entry name" value="ABC_TRANSPORTER_1"/>
    <property type="match status" value="1"/>
</dbReference>
<dbReference type="PROSITE" id="PS50893">
    <property type="entry name" value="ABC_TRANSPORTER_2"/>
    <property type="match status" value="1"/>
</dbReference>
<evidence type="ECO:0000313" key="6">
    <source>
        <dbReference type="EMBL" id="ATZ08704.1"/>
    </source>
</evidence>
<dbReference type="Proteomes" id="UP000231994">
    <property type="component" value="Chromosome"/>
</dbReference>
<dbReference type="EMBL" id="CP024932">
    <property type="protein sequence ID" value="ATZ08704.1"/>
    <property type="molecule type" value="Genomic_DNA"/>
</dbReference>
<accession>A0ABC8CKS6</accession>
<reference evidence="6 7" key="1">
    <citation type="submission" date="2017-11" db="EMBL/GenBank/DDBJ databases">
        <title>Whole genome sequencing of cultured pathogen.</title>
        <authorList>
            <person name="Hoffmann M."/>
            <person name="Sanchez M."/>
            <person name="Timme R."/>
            <person name="Nudel K."/>
            <person name="Bry L."/>
        </authorList>
    </citation>
    <scope>NUCLEOTIDE SEQUENCE [LARGE SCALE GENOMIC DNA]</scope>
    <source>
        <strain evidence="6 7">216</strain>
    </source>
</reference>
<dbReference type="PANTHER" id="PTHR42798:SF2">
    <property type="entry name" value="ABC TRANSPORTER ATP-BINDING PROTEIN MG467-RELATED"/>
    <property type="match status" value="1"/>
</dbReference>
<evidence type="ECO:0000256" key="4">
    <source>
        <dbReference type="ARBA" id="ARBA00022840"/>
    </source>
</evidence>
<comment type="similarity">
    <text evidence="1">Belongs to the ABC transporter superfamily.</text>
</comment>
<dbReference type="InterPro" id="IPR003439">
    <property type="entry name" value="ABC_transporter-like_ATP-bd"/>
</dbReference>
<dbReference type="PANTHER" id="PTHR42798">
    <property type="entry name" value="LIPOPROTEIN-RELEASING SYSTEM ATP-BINDING PROTEIN LOLD"/>
    <property type="match status" value="1"/>
</dbReference>
<keyword evidence="2" id="KW-0813">Transport</keyword>
<evidence type="ECO:0000256" key="2">
    <source>
        <dbReference type="ARBA" id="ARBA00022448"/>
    </source>
</evidence>
<dbReference type="SUPFAM" id="SSF52540">
    <property type="entry name" value="P-loop containing nucleoside triphosphate hydrolases"/>
    <property type="match status" value="1"/>
</dbReference>
<organism evidence="6 7">
    <name type="scientific">Corynebacterium striatum</name>
    <dbReference type="NCBI Taxonomy" id="43770"/>
    <lineage>
        <taxon>Bacteria</taxon>
        <taxon>Bacillati</taxon>
        <taxon>Actinomycetota</taxon>
        <taxon>Actinomycetes</taxon>
        <taxon>Mycobacteriales</taxon>
        <taxon>Corynebacteriaceae</taxon>
        <taxon>Corynebacterium</taxon>
    </lineage>
</organism>